<keyword evidence="4" id="KW-1185">Reference proteome</keyword>
<dbReference type="CDD" id="cd09631">
    <property type="entry name" value="DOMON_DOH"/>
    <property type="match status" value="1"/>
</dbReference>
<feature type="domain" description="DOMON" evidence="2">
    <location>
        <begin position="36"/>
        <end position="157"/>
    </location>
</feature>
<dbReference type="PROSITE" id="PS50836">
    <property type="entry name" value="DOMON"/>
    <property type="match status" value="1"/>
</dbReference>
<evidence type="ECO:0000313" key="3">
    <source>
        <dbReference type="EMBL" id="CAH3125593.1"/>
    </source>
</evidence>
<feature type="chain" id="PRO_5046060579" description="DOMON domain-containing protein" evidence="1">
    <location>
        <begin position="26"/>
        <end position="225"/>
    </location>
</feature>
<dbReference type="InterPro" id="IPR000945">
    <property type="entry name" value="DBH-like"/>
</dbReference>
<name>A0ABN8NY18_9CNID</name>
<dbReference type="EMBL" id="CALNXK010000041">
    <property type="protein sequence ID" value="CAH3125593.1"/>
    <property type="molecule type" value="Genomic_DNA"/>
</dbReference>
<accession>A0ABN8NY18</accession>
<evidence type="ECO:0000256" key="1">
    <source>
        <dbReference type="SAM" id="SignalP"/>
    </source>
</evidence>
<dbReference type="PANTHER" id="PTHR10157">
    <property type="entry name" value="DOPAMINE BETA HYDROXYLASE RELATED"/>
    <property type="match status" value="1"/>
</dbReference>
<dbReference type="InterPro" id="IPR005018">
    <property type="entry name" value="DOMON_domain"/>
</dbReference>
<feature type="signal peptide" evidence="1">
    <location>
        <begin position="1"/>
        <end position="25"/>
    </location>
</feature>
<dbReference type="Pfam" id="PF03351">
    <property type="entry name" value="DOMON"/>
    <property type="match status" value="1"/>
</dbReference>
<dbReference type="PANTHER" id="PTHR10157:SF31">
    <property type="entry name" value="DBH-LIKE MONOOXYGENASE PROTEIN 2-RELATED"/>
    <property type="match status" value="1"/>
</dbReference>
<keyword evidence="1" id="KW-0732">Signal</keyword>
<sequence length="225" mass="24986">MKMPRQISAAFLFTLLANIVVRVDSSNYASFESGDGNFRLQWTYNSNTLFFNMTCKTTGWCAVGFTTSADGKRMKNYDIALGGVTSNHSQYIFGYQSVSTVTPNKDPTPDYKLTAASEENGYTRVEFNRVATTDEEDDPHDVQFTKSAEVWIVWAWRNDDDASSGLTPALVHSQNGVSSKKYNLIMETMSNVPTSTPYNGASKVTLQSLTFVGTLFVLITFVTSF</sequence>
<proteinExistence type="predicted"/>
<reference evidence="3 4" key="1">
    <citation type="submission" date="2022-05" db="EMBL/GenBank/DDBJ databases">
        <authorList>
            <consortium name="Genoscope - CEA"/>
            <person name="William W."/>
        </authorList>
    </citation>
    <scope>NUCLEOTIDE SEQUENCE [LARGE SCALE GENOMIC DNA]</scope>
</reference>
<evidence type="ECO:0000259" key="2">
    <source>
        <dbReference type="PROSITE" id="PS50836"/>
    </source>
</evidence>
<evidence type="ECO:0000313" key="4">
    <source>
        <dbReference type="Proteomes" id="UP001159405"/>
    </source>
</evidence>
<organism evidence="3 4">
    <name type="scientific">Porites lobata</name>
    <dbReference type="NCBI Taxonomy" id="104759"/>
    <lineage>
        <taxon>Eukaryota</taxon>
        <taxon>Metazoa</taxon>
        <taxon>Cnidaria</taxon>
        <taxon>Anthozoa</taxon>
        <taxon>Hexacorallia</taxon>
        <taxon>Scleractinia</taxon>
        <taxon>Fungiina</taxon>
        <taxon>Poritidae</taxon>
        <taxon>Porites</taxon>
    </lineage>
</organism>
<gene>
    <name evidence="3" type="ORF">PLOB_00031920</name>
</gene>
<dbReference type="Proteomes" id="UP001159405">
    <property type="component" value="Unassembled WGS sequence"/>
</dbReference>
<dbReference type="InterPro" id="IPR045266">
    <property type="entry name" value="DOH_DOMON"/>
</dbReference>
<protein>
    <recommendedName>
        <fullName evidence="2">DOMON domain-containing protein</fullName>
    </recommendedName>
</protein>
<comment type="caution">
    <text evidence="3">The sequence shown here is derived from an EMBL/GenBank/DDBJ whole genome shotgun (WGS) entry which is preliminary data.</text>
</comment>